<dbReference type="SUPFAM" id="SSF47413">
    <property type="entry name" value="lambda repressor-like DNA-binding domains"/>
    <property type="match status" value="1"/>
</dbReference>
<evidence type="ECO:0000313" key="4">
    <source>
        <dbReference type="Proteomes" id="UP000641137"/>
    </source>
</evidence>
<dbReference type="RefSeq" id="WP_244636616.1">
    <property type="nucleotide sequence ID" value="NZ_BMZO01000003.1"/>
</dbReference>
<dbReference type="PROSITE" id="PS50943">
    <property type="entry name" value="HTH_CROC1"/>
    <property type="match status" value="1"/>
</dbReference>
<keyword evidence="1" id="KW-0812">Transmembrane</keyword>
<sequence>MNVRVILLTINHKINVAVIFVAVTGAVAYSDRMITPSQIKAARAFLNWKQTDLATAADVSEMSVKNIERGQTDPRVSTIQAIRTALEKAGIEFISNERGEGVVRLRKADQV</sequence>
<dbReference type="SMART" id="SM00530">
    <property type="entry name" value="HTH_XRE"/>
    <property type="match status" value="1"/>
</dbReference>
<dbReference type="InterPro" id="IPR010982">
    <property type="entry name" value="Lambda_DNA-bd_dom_sf"/>
</dbReference>
<reference evidence="3" key="1">
    <citation type="journal article" date="2014" name="Int. J. Syst. Evol. Microbiol.">
        <title>Complete genome sequence of Corynebacterium casei LMG S-19264T (=DSM 44701T), isolated from a smear-ripened cheese.</title>
        <authorList>
            <consortium name="US DOE Joint Genome Institute (JGI-PGF)"/>
            <person name="Walter F."/>
            <person name="Albersmeier A."/>
            <person name="Kalinowski J."/>
            <person name="Ruckert C."/>
        </authorList>
    </citation>
    <scope>NUCLEOTIDE SEQUENCE</scope>
    <source>
        <strain evidence="3">KCTC 42097</strain>
    </source>
</reference>
<evidence type="ECO:0000313" key="3">
    <source>
        <dbReference type="EMBL" id="GHC66620.1"/>
    </source>
</evidence>
<feature type="transmembrane region" description="Helical" evidence="1">
    <location>
        <begin position="12"/>
        <end position="30"/>
    </location>
</feature>
<reference evidence="3" key="2">
    <citation type="submission" date="2020-09" db="EMBL/GenBank/DDBJ databases">
        <authorList>
            <person name="Sun Q."/>
            <person name="Kim S."/>
        </authorList>
    </citation>
    <scope>NUCLEOTIDE SEQUENCE</scope>
    <source>
        <strain evidence="3">KCTC 42097</strain>
    </source>
</reference>
<dbReference type="GO" id="GO:0003677">
    <property type="term" value="F:DNA binding"/>
    <property type="evidence" value="ECO:0007669"/>
    <property type="project" value="InterPro"/>
</dbReference>
<dbReference type="Pfam" id="PF01381">
    <property type="entry name" value="HTH_3"/>
    <property type="match status" value="1"/>
</dbReference>
<name>A0A8J3DM65_9HYPH</name>
<proteinExistence type="predicted"/>
<evidence type="ECO:0000259" key="2">
    <source>
        <dbReference type="PROSITE" id="PS50943"/>
    </source>
</evidence>
<keyword evidence="1" id="KW-0472">Membrane</keyword>
<keyword evidence="1" id="KW-1133">Transmembrane helix</keyword>
<dbReference type="Proteomes" id="UP000641137">
    <property type="component" value="Unassembled WGS sequence"/>
</dbReference>
<dbReference type="InterPro" id="IPR001387">
    <property type="entry name" value="Cro/C1-type_HTH"/>
</dbReference>
<dbReference type="CDD" id="cd00093">
    <property type="entry name" value="HTH_XRE"/>
    <property type="match status" value="1"/>
</dbReference>
<protein>
    <recommendedName>
        <fullName evidence="2">HTH cro/C1-type domain-containing protein</fullName>
    </recommendedName>
</protein>
<accession>A0A8J3DM65</accession>
<dbReference type="EMBL" id="BMZO01000003">
    <property type="protein sequence ID" value="GHC66620.1"/>
    <property type="molecule type" value="Genomic_DNA"/>
</dbReference>
<gene>
    <name evidence="3" type="ORF">GCM10010136_09850</name>
</gene>
<dbReference type="AlphaFoldDB" id="A0A8J3DM65"/>
<comment type="caution">
    <text evidence="3">The sequence shown here is derived from an EMBL/GenBank/DDBJ whole genome shotgun (WGS) entry which is preliminary data.</text>
</comment>
<evidence type="ECO:0000256" key="1">
    <source>
        <dbReference type="SAM" id="Phobius"/>
    </source>
</evidence>
<dbReference type="Gene3D" id="1.10.260.40">
    <property type="entry name" value="lambda repressor-like DNA-binding domains"/>
    <property type="match status" value="1"/>
</dbReference>
<keyword evidence="4" id="KW-1185">Reference proteome</keyword>
<organism evidence="3 4">
    <name type="scientific">Limoniibacter endophyticus</name>
    <dbReference type="NCBI Taxonomy" id="1565040"/>
    <lineage>
        <taxon>Bacteria</taxon>
        <taxon>Pseudomonadati</taxon>
        <taxon>Pseudomonadota</taxon>
        <taxon>Alphaproteobacteria</taxon>
        <taxon>Hyphomicrobiales</taxon>
        <taxon>Bartonellaceae</taxon>
        <taxon>Limoniibacter</taxon>
    </lineage>
</organism>
<feature type="domain" description="HTH cro/C1-type" evidence="2">
    <location>
        <begin position="39"/>
        <end position="93"/>
    </location>
</feature>